<evidence type="ECO:0000256" key="10">
    <source>
        <dbReference type="SAM" id="Phobius"/>
    </source>
</evidence>
<name>A0ABX7YWG1_9GAMM</name>
<dbReference type="Proteomes" id="UP000679575">
    <property type="component" value="Chromosome"/>
</dbReference>
<organism evidence="11 12">
    <name type="scientific">Shewanella yunxiaonensis</name>
    <dbReference type="NCBI Taxonomy" id="2829809"/>
    <lineage>
        <taxon>Bacteria</taxon>
        <taxon>Pseudomonadati</taxon>
        <taxon>Pseudomonadota</taxon>
        <taxon>Gammaproteobacteria</taxon>
        <taxon>Alteromonadales</taxon>
        <taxon>Shewanellaceae</taxon>
        <taxon>Shewanella</taxon>
    </lineage>
</organism>
<feature type="transmembrane region" description="Helical" evidence="10">
    <location>
        <begin position="64"/>
        <end position="90"/>
    </location>
</feature>
<feature type="transmembrane region" description="Helical" evidence="10">
    <location>
        <begin position="363"/>
        <end position="385"/>
    </location>
</feature>
<keyword evidence="12" id="KW-1185">Reference proteome</keyword>
<evidence type="ECO:0000256" key="7">
    <source>
        <dbReference type="ARBA" id="ARBA00022989"/>
    </source>
</evidence>
<feature type="transmembrane region" description="Helical" evidence="10">
    <location>
        <begin position="24"/>
        <end position="44"/>
    </location>
</feature>
<dbReference type="CDD" id="cd13143">
    <property type="entry name" value="MATE_MepA_like"/>
    <property type="match status" value="1"/>
</dbReference>
<keyword evidence="8 10" id="KW-0472">Membrane</keyword>
<evidence type="ECO:0000313" key="11">
    <source>
        <dbReference type="EMBL" id="QUN06665.1"/>
    </source>
</evidence>
<dbReference type="InterPro" id="IPR051327">
    <property type="entry name" value="MATE_MepA_subfamily"/>
</dbReference>
<evidence type="ECO:0000256" key="9">
    <source>
        <dbReference type="ARBA" id="ARBA00023251"/>
    </source>
</evidence>
<evidence type="ECO:0000256" key="1">
    <source>
        <dbReference type="ARBA" id="ARBA00004429"/>
    </source>
</evidence>
<feature type="transmembrane region" description="Helical" evidence="10">
    <location>
        <begin position="102"/>
        <end position="124"/>
    </location>
</feature>
<reference evidence="11 12" key="1">
    <citation type="submission" date="2021-04" db="EMBL/GenBank/DDBJ databases">
        <title>Novel species identification of genus Shewanella.</title>
        <authorList>
            <person name="Liu G."/>
        </authorList>
    </citation>
    <scope>NUCLEOTIDE SEQUENCE [LARGE SCALE GENOMIC DNA]</scope>
    <source>
        <strain evidence="11 12">FJAT-54481</strain>
    </source>
</reference>
<evidence type="ECO:0000256" key="5">
    <source>
        <dbReference type="ARBA" id="ARBA00022475"/>
    </source>
</evidence>
<comment type="similarity">
    <text evidence="2">Belongs to the multi antimicrobial extrusion (MATE) (TC 2.A.66.1) family. MepA subfamily.</text>
</comment>
<dbReference type="Pfam" id="PF01554">
    <property type="entry name" value="MatE"/>
    <property type="match status" value="2"/>
</dbReference>
<comment type="subcellular location">
    <subcellularLocation>
        <location evidence="1">Cell inner membrane</location>
        <topology evidence="1">Multi-pass membrane protein</topology>
    </subcellularLocation>
</comment>
<gene>
    <name evidence="11" type="ORF">KDN34_04210</name>
</gene>
<keyword evidence="4" id="KW-0813">Transport</keyword>
<dbReference type="PANTHER" id="PTHR43823:SF3">
    <property type="entry name" value="MULTIDRUG EXPORT PROTEIN MEPA"/>
    <property type="match status" value="1"/>
</dbReference>
<evidence type="ECO:0000313" key="12">
    <source>
        <dbReference type="Proteomes" id="UP000679575"/>
    </source>
</evidence>
<keyword evidence="7 10" id="KW-1133">Transmembrane helix</keyword>
<dbReference type="PANTHER" id="PTHR43823">
    <property type="entry name" value="SPORULATION PROTEIN YKVU"/>
    <property type="match status" value="1"/>
</dbReference>
<dbReference type="PIRSF" id="PIRSF006603">
    <property type="entry name" value="DinF"/>
    <property type="match status" value="1"/>
</dbReference>
<evidence type="ECO:0000256" key="4">
    <source>
        <dbReference type="ARBA" id="ARBA00022448"/>
    </source>
</evidence>
<dbReference type="InterPro" id="IPR002528">
    <property type="entry name" value="MATE_fam"/>
</dbReference>
<dbReference type="EMBL" id="CP073587">
    <property type="protein sequence ID" value="QUN06665.1"/>
    <property type="molecule type" value="Genomic_DNA"/>
</dbReference>
<dbReference type="InterPro" id="IPR045070">
    <property type="entry name" value="MATE_MepA-like"/>
</dbReference>
<dbReference type="RefSeq" id="WP_212595677.1">
    <property type="nucleotide sequence ID" value="NZ_CP073587.1"/>
</dbReference>
<feature type="transmembrane region" description="Helical" evidence="10">
    <location>
        <begin position="245"/>
        <end position="271"/>
    </location>
</feature>
<evidence type="ECO:0000256" key="6">
    <source>
        <dbReference type="ARBA" id="ARBA00022692"/>
    </source>
</evidence>
<sequence>MTTSIQSGTAADLALMEMPIPRLFWRYAVPTIAAMLATGIYVTIDGMFIGHYLGADGLAGITLAYPVGAILYALGTLIGMGGAAQVSLLLGQGKVTDARQVVGNSFTLALICGVTLAIAGTLLSEPILQLLGANGQVLAYARNYLFWYFALGTLPILATTFGAMLRNDGHPGIVTLILIFGGILNTFLDWLFIVVLPFGLAGAAIATMLSHGMTAAFCLRHFFCSRTRLQLNLQQMRLHWHHVKGICRLGLSSMLMSLYLSVVLTLHNIAILWQGTELHLAAYGVIGYTEAMFYLIFEGIALGTQPILSFNTGARQPQRVRQAAKLAFTVTLVTALIGWLIVYGKPLWMLWLFAGDNPQLAPVAIAGMHLYFWGLPFEGMVLVGASLFQAINRPKEAAMLTGSKILLVASLLWLLGALLGITGVWISLSCCSSLLCVWMFRTLKRLDKASN</sequence>
<accession>A0ABX7YWG1</accession>
<keyword evidence="5" id="KW-1003">Cell membrane</keyword>
<keyword evidence="6 10" id="KW-0812">Transmembrane</keyword>
<feature type="transmembrane region" description="Helical" evidence="10">
    <location>
        <begin position="172"/>
        <end position="193"/>
    </location>
</feature>
<feature type="transmembrane region" description="Helical" evidence="10">
    <location>
        <begin position="323"/>
        <end position="343"/>
    </location>
</feature>
<evidence type="ECO:0000256" key="3">
    <source>
        <dbReference type="ARBA" id="ARBA00022106"/>
    </source>
</evidence>
<evidence type="ECO:0000256" key="8">
    <source>
        <dbReference type="ARBA" id="ARBA00023136"/>
    </source>
</evidence>
<dbReference type="InterPro" id="IPR048279">
    <property type="entry name" value="MdtK-like"/>
</dbReference>
<feature type="transmembrane region" description="Helical" evidence="10">
    <location>
        <begin position="199"/>
        <end position="224"/>
    </location>
</feature>
<feature type="transmembrane region" description="Helical" evidence="10">
    <location>
        <begin position="291"/>
        <end position="311"/>
    </location>
</feature>
<evidence type="ECO:0000256" key="2">
    <source>
        <dbReference type="ARBA" id="ARBA00008417"/>
    </source>
</evidence>
<proteinExistence type="inferred from homology"/>
<protein>
    <recommendedName>
        <fullName evidence="3">Multidrug export protein MepA</fullName>
    </recommendedName>
</protein>
<feature type="transmembrane region" description="Helical" evidence="10">
    <location>
        <begin position="144"/>
        <end position="165"/>
    </location>
</feature>
<keyword evidence="9" id="KW-0046">Antibiotic resistance</keyword>